<dbReference type="EMBL" id="CAFBOK010000016">
    <property type="protein sequence ID" value="CAB4972869.1"/>
    <property type="molecule type" value="Genomic_DNA"/>
</dbReference>
<organism evidence="1">
    <name type="scientific">freshwater metagenome</name>
    <dbReference type="NCBI Taxonomy" id="449393"/>
    <lineage>
        <taxon>unclassified sequences</taxon>
        <taxon>metagenomes</taxon>
        <taxon>ecological metagenomes</taxon>
    </lineage>
</organism>
<sequence length="431" mass="48116">MSTLTAWEPRLEEGFKIRSNIGKGGSENANDFTVDGTNHLRKFTTAFFNIFELLFEERVSFLQRIEFFKGQRIDRPHQAQVAFEFACSTSSSRSLGKFWAFAGDRHIGFAIEIAAQCFHRGFDTHFDFGMIDFGSLQTLANFTKTSFLFRTLAAKTIETASDTACSFGLLTTTLTEVGKPPFNKRRTILDERRQTIECGLGSIEFQTTRFGGFAFRRGSIKTGLDLGEATGEELTAFDNSNASYFEIASTRTNLGCLLFEARTRLGHTARRRSQLIVGRFEFGKHSFEFCNSSVFTRYALGEFDEVIIQRFRFCCGITTIGFGPLKTVTRCSEARIVDVEIASKRCFDCCCFGEFFPSGFEHHRRVRGTNLGFFGTASCIVKRGTCGTSTGGTNTPTAHTKSIATVGDHDGIWVRERCIDGLDPSTIDHNG</sequence>
<accession>A0A6J7M395</accession>
<protein>
    <submittedName>
        <fullName evidence="1">Unannotated protein</fullName>
    </submittedName>
</protein>
<reference evidence="1" key="1">
    <citation type="submission" date="2020-05" db="EMBL/GenBank/DDBJ databases">
        <authorList>
            <person name="Chiriac C."/>
            <person name="Salcher M."/>
            <person name="Ghai R."/>
            <person name="Kavagutti S V."/>
        </authorList>
    </citation>
    <scope>NUCLEOTIDE SEQUENCE</scope>
</reference>
<evidence type="ECO:0000313" key="1">
    <source>
        <dbReference type="EMBL" id="CAB4972869.1"/>
    </source>
</evidence>
<gene>
    <name evidence="1" type="ORF">UFOPK3927_00238</name>
</gene>
<dbReference type="AlphaFoldDB" id="A0A6J7M395"/>
<proteinExistence type="predicted"/>
<name>A0A6J7M395_9ZZZZ</name>